<organism evidence="1">
    <name type="scientific">Oryza barthii</name>
    <dbReference type="NCBI Taxonomy" id="65489"/>
    <lineage>
        <taxon>Eukaryota</taxon>
        <taxon>Viridiplantae</taxon>
        <taxon>Streptophyta</taxon>
        <taxon>Embryophyta</taxon>
        <taxon>Tracheophyta</taxon>
        <taxon>Spermatophyta</taxon>
        <taxon>Magnoliopsida</taxon>
        <taxon>Liliopsida</taxon>
        <taxon>Poales</taxon>
        <taxon>Poaceae</taxon>
        <taxon>BOP clade</taxon>
        <taxon>Oryzoideae</taxon>
        <taxon>Oryzeae</taxon>
        <taxon>Oryzinae</taxon>
        <taxon>Oryza</taxon>
    </lineage>
</organism>
<dbReference type="PANTHER" id="PTHR33074">
    <property type="entry name" value="EXPRESSED PROTEIN-RELATED"/>
    <property type="match status" value="1"/>
</dbReference>
<accession>A0A0D3FV49</accession>
<reference evidence="1" key="2">
    <citation type="submission" date="2015-03" db="UniProtKB">
        <authorList>
            <consortium name="EnsemblPlants"/>
        </authorList>
    </citation>
    <scope>IDENTIFICATION</scope>
</reference>
<dbReference type="EnsemblPlants" id="OBART04G10470.1">
    <property type="protein sequence ID" value="OBART04G10470.1"/>
    <property type="gene ID" value="OBART04G10470"/>
</dbReference>
<evidence type="ECO:0000313" key="1">
    <source>
        <dbReference type="EnsemblPlants" id="OBART04G10470.1"/>
    </source>
</evidence>
<evidence type="ECO:0000313" key="2">
    <source>
        <dbReference type="Proteomes" id="UP000026960"/>
    </source>
</evidence>
<dbReference type="Gramene" id="OBART04G10470.1">
    <property type="protein sequence ID" value="OBART04G10470.1"/>
    <property type="gene ID" value="OBART04G10470"/>
</dbReference>
<reference evidence="1" key="1">
    <citation type="journal article" date="2009" name="Rice">
        <title>De Novo Next Generation Sequencing of Plant Genomes.</title>
        <authorList>
            <person name="Rounsley S."/>
            <person name="Marri P.R."/>
            <person name="Yu Y."/>
            <person name="He R."/>
            <person name="Sisneros N."/>
            <person name="Goicoechea J.L."/>
            <person name="Lee S.J."/>
            <person name="Angelova A."/>
            <person name="Kudrna D."/>
            <person name="Luo M."/>
            <person name="Affourtit J."/>
            <person name="Desany B."/>
            <person name="Knight J."/>
            <person name="Niazi F."/>
            <person name="Egholm M."/>
            <person name="Wing R.A."/>
        </authorList>
    </citation>
    <scope>NUCLEOTIDE SEQUENCE [LARGE SCALE GENOMIC DNA]</scope>
    <source>
        <strain evidence="1">cv. IRGC 105608</strain>
    </source>
</reference>
<name>A0A0D3FV49_9ORYZ</name>
<dbReference type="PaxDb" id="65489-OBART04G10470.1"/>
<dbReference type="Proteomes" id="UP000026960">
    <property type="component" value="Chromosome 4"/>
</dbReference>
<dbReference type="PANTHER" id="PTHR33074:SF127">
    <property type="entry name" value="OS04G0388000 PROTEIN"/>
    <property type="match status" value="1"/>
</dbReference>
<proteinExistence type="predicted"/>
<keyword evidence="2" id="KW-1185">Reference proteome</keyword>
<protein>
    <submittedName>
        <fullName evidence="1">Uncharacterized protein</fullName>
    </submittedName>
</protein>
<dbReference type="STRING" id="65489.A0A0D3FV49"/>
<dbReference type="AlphaFoldDB" id="A0A0D3FV49"/>
<dbReference type="HOGENOM" id="CLU_2174855_0_0_1"/>
<sequence>MAQPATSSRSSGDFPADWVFLDTVAHAGRCRRDNATTTTARARSSDGHPIEVSFALADPPALTRCLVHCPAGLTAGEFSRSPPSVAAADGAFLLLRVVFPHRSDRCMATD</sequence>